<evidence type="ECO:0000256" key="3">
    <source>
        <dbReference type="SAM" id="MobiDB-lite"/>
    </source>
</evidence>
<dbReference type="OrthoDB" id="9773673at2"/>
<feature type="region of interest" description="Disordered" evidence="3">
    <location>
        <begin position="26"/>
        <end position="56"/>
    </location>
</feature>
<feature type="chain" id="PRO_5039591891" evidence="4">
    <location>
        <begin position="21"/>
        <end position="390"/>
    </location>
</feature>
<keyword evidence="7" id="KW-1185">Reference proteome</keyword>
<comment type="subcellular location">
    <subcellularLocation>
        <location evidence="1">Cell envelope</location>
    </subcellularLocation>
</comment>
<accession>A0LTZ4</accession>
<dbReference type="GO" id="GO:0030246">
    <property type="term" value="F:carbohydrate binding"/>
    <property type="evidence" value="ECO:0007669"/>
    <property type="project" value="TreeGrafter"/>
</dbReference>
<gene>
    <name evidence="6" type="ordered locus">Acel_1132</name>
</gene>
<dbReference type="PROSITE" id="PS51257">
    <property type="entry name" value="PROKAR_LIPOPROTEIN"/>
    <property type="match status" value="1"/>
</dbReference>
<dbReference type="GO" id="GO:0030288">
    <property type="term" value="C:outer membrane-bounded periplasmic space"/>
    <property type="evidence" value="ECO:0007669"/>
    <property type="project" value="TreeGrafter"/>
</dbReference>
<proteinExistence type="predicted"/>
<name>A0LTZ4_ACIC1</name>
<dbReference type="InterPro" id="IPR028082">
    <property type="entry name" value="Peripla_BP_I"/>
</dbReference>
<evidence type="ECO:0000313" key="7">
    <source>
        <dbReference type="Proteomes" id="UP000008221"/>
    </source>
</evidence>
<dbReference type="RefSeq" id="WP_011719967.1">
    <property type="nucleotide sequence ID" value="NC_008578.1"/>
</dbReference>
<dbReference type="InterPro" id="IPR050555">
    <property type="entry name" value="Bact_Solute-Bind_Prot2"/>
</dbReference>
<evidence type="ECO:0000256" key="2">
    <source>
        <dbReference type="ARBA" id="ARBA00022729"/>
    </source>
</evidence>
<dbReference type="KEGG" id="ace:Acel_1132"/>
<feature type="compositionally biased region" description="Low complexity" evidence="3">
    <location>
        <begin position="26"/>
        <end position="49"/>
    </location>
</feature>
<dbReference type="STRING" id="351607.Acel_1132"/>
<dbReference type="Gene3D" id="3.40.50.2300">
    <property type="match status" value="2"/>
</dbReference>
<evidence type="ECO:0000259" key="5">
    <source>
        <dbReference type="Pfam" id="PF13407"/>
    </source>
</evidence>
<keyword evidence="2 4" id="KW-0732">Signal</keyword>
<reference evidence="6 7" key="1">
    <citation type="journal article" date="2009" name="Genome Res.">
        <title>Complete genome of the cellulolytic thermophile Acidothermus cellulolyticus 11B provides insights into its ecophysiological and evolutionary adaptations.</title>
        <authorList>
            <person name="Barabote R.D."/>
            <person name="Xie G."/>
            <person name="Leu D.H."/>
            <person name="Normand P."/>
            <person name="Necsulea A."/>
            <person name="Daubin V."/>
            <person name="Medigue C."/>
            <person name="Adney W.S."/>
            <person name="Xu X.C."/>
            <person name="Lapidus A."/>
            <person name="Parales R.E."/>
            <person name="Detter C."/>
            <person name="Pujic P."/>
            <person name="Bruce D."/>
            <person name="Lavire C."/>
            <person name="Challacombe J.F."/>
            <person name="Brettin T.S."/>
            <person name="Berry A.M."/>
        </authorList>
    </citation>
    <scope>NUCLEOTIDE SEQUENCE [LARGE SCALE GENOMIC DNA]</scope>
    <source>
        <strain evidence="7">ATCC 43068 / DSM 8971 / 11B</strain>
    </source>
</reference>
<dbReference type="Pfam" id="PF13407">
    <property type="entry name" value="Peripla_BP_4"/>
    <property type="match status" value="1"/>
</dbReference>
<dbReference type="SUPFAM" id="SSF53822">
    <property type="entry name" value="Periplasmic binding protein-like I"/>
    <property type="match status" value="1"/>
</dbReference>
<feature type="signal peptide" evidence="4">
    <location>
        <begin position="1"/>
        <end position="20"/>
    </location>
</feature>
<organism evidence="6 7">
    <name type="scientific">Acidothermus cellulolyticus (strain ATCC 43068 / DSM 8971 / 11B)</name>
    <dbReference type="NCBI Taxonomy" id="351607"/>
    <lineage>
        <taxon>Bacteria</taxon>
        <taxon>Bacillati</taxon>
        <taxon>Actinomycetota</taxon>
        <taxon>Actinomycetes</taxon>
        <taxon>Acidothermales</taxon>
        <taxon>Acidothermaceae</taxon>
        <taxon>Acidothermus</taxon>
    </lineage>
</organism>
<dbReference type="Proteomes" id="UP000008221">
    <property type="component" value="Chromosome"/>
</dbReference>
<dbReference type="AlphaFoldDB" id="A0LTZ4"/>
<dbReference type="EMBL" id="CP000481">
    <property type="protein sequence ID" value="ABK52904.1"/>
    <property type="molecule type" value="Genomic_DNA"/>
</dbReference>
<dbReference type="eggNOG" id="COG4213">
    <property type="taxonomic scope" value="Bacteria"/>
</dbReference>
<sequence length="390" mass="39793">MYKNAVRIAALTAIAGLGIAACSSSKSTSGTTSPSAAGSSSQSAAASSSAGGGGGGGAQVGVILPDTQSSTRWESQDRPNLQKAFQAAGIKADIQNALGDKNKFAQIADSMIQEGVKVLIIVDLDSPSGAAVEAKAAQAGIKTIDYDRLTLGGSASYYVSFDNVQVGKLMGQGLVDCLKDKAASATTSNPVRIIEINGSPTDNNATLFKQGYDSVLDPLYATGKWKKVGDQSVPNWDNAQAGTIFQQLLTAAGGKVDGVLVANDGMAQSVITVEKSQGLKAPVTGQDATVPGLQSVLRGDQCGTVFKNTSLEASAAAQLAIDLIQGKDPGSLINGKVHDPQGNRDVPSALQTPEWITADKVEDVVKAGQASAADICKGDVASLCQKYGVS</sequence>
<dbReference type="InterPro" id="IPR025997">
    <property type="entry name" value="SBP_2_dom"/>
</dbReference>
<dbReference type="PANTHER" id="PTHR30036">
    <property type="entry name" value="D-XYLOSE-BINDING PERIPLASMIC PROTEIN"/>
    <property type="match status" value="1"/>
</dbReference>
<dbReference type="HOGENOM" id="CLU_037628_13_3_11"/>
<evidence type="ECO:0000313" key="6">
    <source>
        <dbReference type="EMBL" id="ABK52904.1"/>
    </source>
</evidence>
<protein>
    <submittedName>
        <fullName evidence="6">Monosaccharide ABC transporter substrate-binding protein, CUT2 family</fullName>
    </submittedName>
</protein>
<dbReference type="InParanoid" id="A0LTZ4"/>
<feature type="domain" description="Periplasmic binding protein" evidence="5">
    <location>
        <begin position="63"/>
        <end position="328"/>
    </location>
</feature>
<evidence type="ECO:0000256" key="4">
    <source>
        <dbReference type="SAM" id="SignalP"/>
    </source>
</evidence>
<evidence type="ECO:0000256" key="1">
    <source>
        <dbReference type="ARBA" id="ARBA00004196"/>
    </source>
</evidence>
<dbReference type="PANTHER" id="PTHR30036:SF1">
    <property type="entry name" value="D-XYLOSE-BINDING PERIPLASMIC PROTEIN"/>
    <property type="match status" value="1"/>
</dbReference>